<dbReference type="AlphaFoldDB" id="A0A418NHP0"/>
<dbReference type="PIRSF" id="PIRSF028291">
    <property type="entry name" value="UCP028291"/>
    <property type="match status" value="1"/>
</dbReference>
<protein>
    <submittedName>
        <fullName evidence="1">DUF2218 domain-containing protein</fullName>
    </submittedName>
</protein>
<dbReference type="EMBL" id="QXFK01000016">
    <property type="protein sequence ID" value="RIV78100.1"/>
    <property type="molecule type" value="Genomic_DNA"/>
</dbReference>
<gene>
    <name evidence="1" type="ORF">D2V04_09470</name>
</gene>
<comment type="caution">
    <text evidence="1">The sequence shown here is derived from an EMBL/GenBank/DDBJ whole genome shotgun (WGS) entry which is preliminary data.</text>
</comment>
<accession>A0A418NHP0</accession>
<dbReference type="Gene3D" id="3.30.310.50">
    <property type="entry name" value="Alpha-D-phosphohexomutase, C-terminal domain"/>
    <property type="match status" value="1"/>
</dbReference>
<name>A0A418NHP0_9SPHN</name>
<evidence type="ECO:0000313" key="2">
    <source>
        <dbReference type="Proteomes" id="UP000285092"/>
    </source>
</evidence>
<dbReference type="Pfam" id="PF09981">
    <property type="entry name" value="DUF2218"/>
    <property type="match status" value="1"/>
</dbReference>
<evidence type="ECO:0000313" key="1">
    <source>
        <dbReference type="EMBL" id="RIV78100.1"/>
    </source>
</evidence>
<keyword evidence="2" id="KW-1185">Reference proteome</keyword>
<organism evidence="1 2">
    <name type="scientific">Pelagerythrobacter aerophilus</name>
    <dbReference type="NCBI Taxonomy" id="2306995"/>
    <lineage>
        <taxon>Bacteria</taxon>
        <taxon>Pseudomonadati</taxon>
        <taxon>Pseudomonadota</taxon>
        <taxon>Alphaproteobacteria</taxon>
        <taxon>Sphingomonadales</taxon>
        <taxon>Erythrobacteraceae</taxon>
        <taxon>Pelagerythrobacter</taxon>
    </lineage>
</organism>
<dbReference type="OrthoDB" id="9806511at2"/>
<proteinExistence type="predicted"/>
<reference evidence="1 2" key="1">
    <citation type="submission" date="2018-08" db="EMBL/GenBank/DDBJ databases">
        <title>Altererythrobacter sp.Ery1 and Ery12, the genome sequencing of novel strains in genus Alterythrobacter.</title>
        <authorList>
            <person name="Cheng H."/>
            <person name="Wu Y.-H."/>
            <person name="Fang C."/>
            <person name="Xu X.-W."/>
        </authorList>
    </citation>
    <scope>NUCLEOTIDE SEQUENCE [LARGE SCALE GENOMIC DNA]</scope>
    <source>
        <strain evidence="1 2">Ery1</strain>
    </source>
</reference>
<dbReference type="RefSeq" id="WP_119513381.1">
    <property type="nucleotide sequence ID" value="NZ_QXFK01000016.1"/>
</dbReference>
<sequence length="106" mass="11724">MRVSSTAIVPTGNGSRYLQQLCKHWSHNLSVEFSAEEGRVTFPAEGRSGSWAGDATLFLKASPETLECRIDASEPGQLEVLKGVVAEHLDRFAFREAPLTFDWRDG</sequence>
<dbReference type="InterPro" id="IPR014543">
    <property type="entry name" value="UCP028291"/>
</dbReference>
<dbReference type="Proteomes" id="UP000285092">
    <property type="component" value="Unassembled WGS sequence"/>
</dbReference>